<evidence type="ECO:0000313" key="4">
    <source>
        <dbReference type="WBParaSite" id="NBR_0002016901-mRNA-1"/>
    </source>
</evidence>
<feature type="transmembrane region" description="Helical" evidence="1">
    <location>
        <begin position="32"/>
        <end position="50"/>
    </location>
</feature>
<evidence type="ECO:0000313" key="2">
    <source>
        <dbReference type="EMBL" id="VDL83907.1"/>
    </source>
</evidence>
<reference evidence="2 3" key="2">
    <citation type="submission" date="2018-11" db="EMBL/GenBank/DDBJ databases">
        <authorList>
            <consortium name="Pathogen Informatics"/>
        </authorList>
    </citation>
    <scope>NUCLEOTIDE SEQUENCE [LARGE SCALE GENOMIC DNA]</scope>
</reference>
<feature type="transmembrane region" description="Helical" evidence="1">
    <location>
        <begin position="181"/>
        <end position="203"/>
    </location>
</feature>
<name>A0A0N4YSE7_NIPBR</name>
<feature type="transmembrane region" description="Helical" evidence="1">
    <location>
        <begin position="127"/>
        <end position="153"/>
    </location>
</feature>
<dbReference type="AlphaFoldDB" id="A0A0N4YSE7"/>
<keyword evidence="3" id="KW-1185">Reference proteome</keyword>
<proteinExistence type="predicted"/>
<organism evidence="4">
    <name type="scientific">Nippostrongylus brasiliensis</name>
    <name type="common">Rat hookworm</name>
    <dbReference type="NCBI Taxonomy" id="27835"/>
    <lineage>
        <taxon>Eukaryota</taxon>
        <taxon>Metazoa</taxon>
        <taxon>Ecdysozoa</taxon>
        <taxon>Nematoda</taxon>
        <taxon>Chromadorea</taxon>
        <taxon>Rhabditida</taxon>
        <taxon>Rhabditina</taxon>
        <taxon>Rhabditomorpha</taxon>
        <taxon>Strongyloidea</taxon>
        <taxon>Heligmosomidae</taxon>
        <taxon>Nippostrongylus</taxon>
    </lineage>
</organism>
<reference evidence="4" key="1">
    <citation type="submission" date="2017-02" db="UniProtKB">
        <authorList>
            <consortium name="WormBaseParasite"/>
        </authorList>
    </citation>
    <scope>IDENTIFICATION</scope>
</reference>
<keyword evidence="1" id="KW-1133">Transmembrane helix</keyword>
<evidence type="ECO:0000313" key="3">
    <source>
        <dbReference type="Proteomes" id="UP000271162"/>
    </source>
</evidence>
<protein>
    <submittedName>
        <fullName evidence="2 4">Uncharacterized protein</fullName>
    </submittedName>
</protein>
<dbReference type="Proteomes" id="UP000271162">
    <property type="component" value="Unassembled WGS sequence"/>
</dbReference>
<keyword evidence="1" id="KW-0812">Transmembrane</keyword>
<dbReference type="EMBL" id="UYSL01024872">
    <property type="protein sequence ID" value="VDL83907.1"/>
    <property type="molecule type" value="Genomic_DNA"/>
</dbReference>
<dbReference type="WBParaSite" id="NBR_0002016901-mRNA-1">
    <property type="protein sequence ID" value="NBR_0002016901-mRNA-1"/>
    <property type="gene ID" value="NBR_0002016901"/>
</dbReference>
<sequence length="251" mass="28289">MDQSWTLKDVLEGGFQHTNYASHQKILISKSAWVEIITGFGIGIVVLTILRHHVGLHRGYYYLINIFKLFSNSESVVTCNSTYVKDDVVTMAIYVIVIFNFPFSKSLDVMGLVAAYSNPKVIFQAEIAWIAFVFNYLSCFLSVLTVVVMIYLMHDASPGSLTSFSVNKQGLAFSAATIPEFFAATQNVFASIVVPYFVGAYIINWSHSFGKHDLEVDMVALHGQHEGFWKLFNVQNLLPAYNYCFFVTLVR</sequence>
<keyword evidence="1" id="KW-0472">Membrane</keyword>
<gene>
    <name evidence="2" type="ORF">NBR_LOCUS20170</name>
</gene>
<evidence type="ECO:0000256" key="1">
    <source>
        <dbReference type="SAM" id="Phobius"/>
    </source>
</evidence>
<accession>A0A0N4YSE7</accession>
<feature type="transmembrane region" description="Helical" evidence="1">
    <location>
        <begin position="91"/>
        <end position="115"/>
    </location>
</feature>